<dbReference type="STRING" id="1754190.A0A1Y2DWP0"/>
<dbReference type="PANTHER" id="PTHR12553">
    <property type="entry name" value="ZINC PHOSPHODIESTERASE ELAC PROTEIN 2"/>
    <property type="match status" value="1"/>
</dbReference>
<evidence type="ECO:0000259" key="13">
    <source>
        <dbReference type="Pfam" id="PF13691"/>
    </source>
</evidence>
<dbReference type="CDD" id="cd07718">
    <property type="entry name" value="RNaseZ_ELAC1_ELAC2-C-term-like_MBL-fold"/>
    <property type="match status" value="1"/>
</dbReference>
<feature type="compositionally biased region" description="Low complexity" evidence="11">
    <location>
        <begin position="142"/>
        <end position="154"/>
    </location>
</feature>
<feature type="compositionally biased region" description="Low complexity" evidence="11">
    <location>
        <begin position="249"/>
        <end position="259"/>
    </location>
</feature>
<dbReference type="OrthoDB" id="527344at2759"/>
<feature type="region of interest" description="Disordered" evidence="11">
    <location>
        <begin position="214"/>
        <end position="259"/>
    </location>
</feature>
<proteinExistence type="inferred from homology"/>
<dbReference type="EMBL" id="MCOG01000055">
    <property type="protein sequence ID" value="ORY63722.1"/>
    <property type="molecule type" value="Genomic_DNA"/>
</dbReference>
<evidence type="ECO:0000256" key="5">
    <source>
        <dbReference type="ARBA" id="ARBA00022694"/>
    </source>
</evidence>
<dbReference type="EC" id="3.1.26.11" evidence="4"/>
<dbReference type="SUPFAM" id="SSF56281">
    <property type="entry name" value="Metallo-hydrolase/oxidoreductase"/>
    <property type="match status" value="2"/>
</dbReference>
<evidence type="ECO:0000313" key="15">
    <source>
        <dbReference type="Proteomes" id="UP000193920"/>
    </source>
</evidence>
<evidence type="ECO:0000259" key="12">
    <source>
        <dbReference type="Pfam" id="PF12706"/>
    </source>
</evidence>
<feature type="domain" description="tRNase Z endonuclease" evidence="13">
    <location>
        <begin position="6"/>
        <end position="65"/>
    </location>
</feature>
<organism evidence="14 15">
    <name type="scientific">Neocallimastix californiae</name>
    <dbReference type="NCBI Taxonomy" id="1754190"/>
    <lineage>
        <taxon>Eukaryota</taxon>
        <taxon>Fungi</taxon>
        <taxon>Fungi incertae sedis</taxon>
        <taxon>Chytridiomycota</taxon>
        <taxon>Chytridiomycota incertae sedis</taxon>
        <taxon>Neocallimastigomycetes</taxon>
        <taxon>Neocallimastigales</taxon>
        <taxon>Neocallimastigaceae</taxon>
        <taxon>Neocallimastix</taxon>
    </lineage>
</organism>
<feature type="compositionally biased region" description="Basic and acidic residues" evidence="11">
    <location>
        <begin position="225"/>
        <end position="248"/>
    </location>
</feature>
<evidence type="ECO:0000313" key="14">
    <source>
        <dbReference type="EMBL" id="ORY63722.1"/>
    </source>
</evidence>
<keyword evidence="15" id="KW-1185">Reference proteome</keyword>
<evidence type="ECO:0000256" key="9">
    <source>
        <dbReference type="ARBA" id="ARBA00022801"/>
    </source>
</evidence>
<gene>
    <name evidence="14" type="ORF">LY90DRAFT_668198</name>
</gene>
<keyword evidence="8" id="KW-0255">Endonuclease</keyword>
<evidence type="ECO:0000256" key="3">
    <source>
        <dbReference type="ARBA" id="ARBA00007823"/>
    </source>
</evidence>
<feature type="domain" description="Metallo-beta-lactamase" evidence="12">
    <location>
        <begin position="561"/>
        <end position="782"/>
    </location>
</feature>
<sequence length="907" mass="103823">MKYYIQFLSTKTPDSSPAFIVHFDSQRYLFNCSEGTQRLINENKIHLGKIKNLFFTRSIWGNIGGLPGMILTLADSGTKEFGIHGPQNLLKCFVGSRNFLQRSQVNFRVHEFLSSTEKYVDENLTIIPVPIYSSKVTQNEPSSNLNNNNNNNNNSDDDSTNSFKRKIPVVNNLIHSNILNRKILKSMFSGKSIGTLKSSKIIKNDVEIPYTSEFIENHNNNGDNDENKNTTKEKNDHSNNNDKNDNNKNYKSNNNNNNKENVFYLDDYRNVKINQPYTQDYSLCYICQGHIVPGKFNPQKAKALGVIPGKQFGLLSRGECVTTSDGTVVRPEQVKEPDKISSIFIVVDCPSLDHIPSLIQQDCFRDPKVHPYTRNIIHILGDPLILKDPSYQSWMKQFPENCNHIIASNNYCSEHINFLSNSYMQYKLHQVDSNTFPLLYFNNEIKEPLCSLSHLLPKNMYSACNNLQIHMEPKERLDYSKVKENFSFEFIPDKIINKLTNNAKVIQHLKSCIEHWRQEHPFPTFPTASDIEIVTLGTGSALPSKYRNVSSTIILSKRNGNILLDAGEGTLGQISRHFGPEKTLNEILPHLKMIFISHIHADHHLGMMNLLSVMASLNRTSENPLYIIAPEKFNIWLEEYSVIQEIGLHSFIKVVPCYLLFNKFTDKYEKYSEILDYLNMSKIETVPVMHVRGACAIVFDYRDCSLETSTHPAKSIRIAYSGDCRPNREFIRAGMGADVLIHESTFESELGEEALKKFHCTINEACTVGRCMKAKFLLLTHFSQRYPKVPLFPVFNSEGENLSDLLYSPIFDALPIVPYHAQKINVTSEDISLAKFINSPSQLIPSAKESIMKIEALWREREKNRKKEKEMNTTISFFNGDDESMKIGMAVDHFHIRLGYDEYLNSF</sequence>
<accession>A0A1Y2DWP0</accession>
<comment type="catalytic activity">
    <reaction evidence="1">
        <text>Endonucleolytic cleavage of RNA, removing extra 3' nucleotides from tRNA precursor, generating 3' termini of tRNAs. A 3'-hydroxy group is left at the tRNA terminus and a 5'-phosphoryl group is left at the trailer molecule.</text>
        <dbReference type="EC" id="3.1.26.11"/>
    </reaction>
</comment>
<evidence type="ECO:0000256" key="10">
    <source>
        <dbReference type="ARBA" id="ARBA00022833"/>
    </source>
</evidence>
<protein>
    <recommendedName>
        <fullName evidence="4">ribonuclease Z</fullName>
        <ecNumber evidence="4">3.1.26.11</ecNumber>
    </recommendedName>
</protein>
<dbReference type="Pfam" id="PF13691">
    <property type="entry name" value="Lactamase_B_4"/>
    <property type="match status" value="1"/>
</dbReference>
<evidence type="ECO:0000256" key="4">
    <source>
        <dbReference type="ARBA" id="ARBA00012477"/>
    </source>
</evidence>
<dbReference type="GO" id="GO:0042781">
    <property type="term" value="F:3'-tRNA processing endoribonuclease activity"/>
    <property type="evidence" value="ECO:0007669"/>
    <property type="project" value="UniProtKB-EC"/>
</dbReference>
<keyword evidence="6" id="KW-0540">Nuclease</keyword>
<evidence type="ECO:0000256" key="2">
    <source>
        <dbReference type="ARBA" id="ARBA00001947"/>
    </source>
</evidence>
<dbReference type="GO" id="GO:1990180">
    <property type="term" value="P:mitochondrial tRNA 3'-end processing"/>
    <property type="evidence" value="ECO:0007669"/>
    <property type="project" value="TreeGrafter"/>
</dbReference>
<keyword evidence="7" id="KW-0479">Metal-binding</keyword>
<evidence type="ECO:0000256" key="7">
    <source>
        <dbReference type="ARBA" id="ARBA00022723"/>
    </source>
</evidence>
<keyword evidence="5" id="KW-0819">tRNA processing</keyword>
<dbReference type="Pfam" id="PF12706">
    <property type="entry name" value="Lactamase_B_2"/>
    <property type="match status" value="1"/>
</dbReference>
<dbReference type="AlphaFoldDB" id="A0A1Y2DWP0"/>
<reference evidence="14 15" key="1">
    <citation type="submission" date="2016-08" db="EMBL/GenBank/DDBJ databases">
        <title>A Parts List for Fungal Cellulosomes Revealed by Comparative Genomics.</title>
        <authorList>
            <consortium name="DOE Joint Genome Institute"/>
            <person name="Haitjema C.H."/>
            <person name="Gilmore S.P."/>
            <person name="Henske J.K."/>
            <person name="Solomon K.V."/>
            <person name="De Groot R."/>
            <person name="Kuo A."/>
            <person name="Mondo S.J."/>
            <person name="Salamov A.A."/>
            <person name="Labutti K."/>
            <person name="Zhao Z."/>
            <person name="Chiniquy J."/>
            <person name="Barry K."/>
            <person name="Brewer H.M."/>
            <person name="Purvine S.O."/>
            <person name="Wright A.T."/>
            <person name="Boxma B."/>
            <person name="Van Alen T."/>
            <person name="Hackstein J.H."/>
            <person name="Baker S.E."/>
            <person name="Grigoriev I.V."/>
            <person name="O'Malley M.A."/>
        </authorList>
    </citation>
    <scope>NUCLEOTIDE SEQUENCE [LARGE SCALE GENOMIC DNA]</scope>
    <source>
        <strain evidence="14 15">G1</strain>
    </source>
</reference>
<dbReference type="InterPro" id="IPR047151">
    <property type="entry name" value="RNZ2-like"/>
</dbReference>
<dbReference type="InterPro" id="IPR036866">
    <property type="entry name" value="RibonucZ/Hydroxyglut_hydro"/>
</dbReference>
<evidence type="ECO:0000256" key="1">
    <source>
        <dbReference type="ARBA" id="ARBA00000402"/>
    </source>
</evidence>
<evidence type="ECO:0000256" key="11">
    <source>
        <dbReference type="SAM" id="MobiDB-lite"/>
    </source>
</evidence>
<comment type="cofactor">
    <cofactor evidence="2">
        <name>Zn(2+)</name>
        <dbReference type="ChEBI" id="CHEBI:29105"/>
    </cofactor>
</comment>
<dbReference type="InterPro" id="IPR001279">
    <property type="entry name" value="Metallo-B-lactamas"/>
</dbReference>
<keyword evidence="9" id="KW-0378">Hydrolase</keyword>
<evidence type="ECO:0000256" key="6">
    <source>
        <dbReference type="ARBA" id="ARBA00022722"/>
    </source>
</evidence>
<dbReference type="InterPro" id="IPR027794">
    <property type="entry name" value="tRNase_Z_dom"/>
</dbReference>
<comment type="caution">
    <text evidence="14">The sequence shown here is derived from an EMBL/GenBank/DDBJ whole genome shotgun (WGS) entry which is preliminary data.</text>
</comment>
<keyword evidence="10" id="KW-0862">Zinc</keyword>
<dbReference type="GO" id="GO:0046872">
    <property type="term" value="F:metal ion binding"/>
    <property type="evidence" value="ECO:0007669"/>
    <property type="project" value="UniProtKB-KW"/>
</dbReference>
<name>A0A1Y2DWP0_9FUNG</name>
<comment type="similarity">
    <text evidence="3">Belongs to the RNase Z family.</text>
</comment>
<dbReference type="GO" id="GO:0005739">
    <property type="term" value="C:mitochondrion"/>
    <property type="evidence" value="ECO:0007669"/>
    <property type="project" value="TreeGrafter"/>
</dbReference>
<dbReference type="Proteomes" id="UP000193920">
    <property type="component" value="Unassembled WGS sequence"/>
</dbReference>
<feature type="region of interest" description="Disordered" evidence="11">
    <location>
        <begin position="138"/>
        <end position="163"/>
    </location>
</feature>
<evidence type="ECO:0000256" key="8">
    <source>
        <dbReference type="ARBA" id="ARBA00022759"/>
    </source>
</evidence>
<dbReference type="Gene3D" id="3.60.15.10">
    <property type="entry name" value="Ribonuclease Z/Hydroxyacylglutathione hydrolase-like"/>
    <property type="match status" value="2"/>
</dbReference>
<dbReference type="PANTHER" id="PTHR12553:SF49">
    <property type="entry name" value="ZINC PHOSPHODIESTERASE ELAC PROTEIN 2"/>
    <property type="match status" value="1"/>
</dbReference>